<evidence type="ECO:0000256" key="3">
    <source>
        <dbReference type="ARBA" id="ARBA00022525"/>
    </source>
</evidence>
<dbReference type="InterPro" id="IPR036852">
    <property type="entry name" value="Peptidase_S8/S53_dom_sf"/>
</dbReference>
<feature type="chain" id="PRO_5012395005" evidence="9">
    <location>
        <begin position="29"/>
        <end position="393"/>
    </location>
</feature>
<feature type="domain" description="Peptidase S8/S53" evidence="10">
    <location>
        <begin position="141"/>
        <end position="372"/>
    </location>
</feature>
<name>A0A1Y0IHV1_9BACL</name>
<dbReference type="EMBL" id="CP021434">
    <property type="protein sequence ID" value="ARU60027.1"/>
    <property type="molecule type" value="Genomic_DNA"/>
</dbReference>
<dbReference type="SUPFAM" id="SSF52743">
    <property type="entry name" value="Subtilisin-like"/>
    <property type="match status" value="1"/>
</dbReference>
<dbReference type="GO" id="GO:0004252">
    <property type="term" value="F:serine-type endopeptidase activity"/>
    <property type="evidence" value="ECO:0007669"/>
    <property type="project" value="UniProtKB-UniRule"/>
</dbReference>
<dbReference type="Pfam" id="PF00082">
    <property type="entry name" value="Peptidase_S8"/>
    <property type="match status" value="1"/>
</dbReference>
<dbReference type="PANTHER" id="PTHR43806">
    <property type="entry name" value="PEPTIDASE S8"/>
    <property type="match status" value="1"/>
</dbReference>
<dbReference type="Proteomes" id="UP000195437">
    <property type="component" value="Chromosome"/>
</dbReference>
<dbReference type="PROSITE" id="PS51892">
    <property type="entry name" value="SUBTILASE"/>
    <property type="match status" value="1"/>
</dbReference>
<dbReference type="InterPro" id="IPR015500">
    <property type="entry name" value="Peptidase_S8_subtilisin-rel"/>
</dbReference>
<dbReference type="RefSeq" id="WP_087455415.1">
    <property type="nucleotide sequence ID" value="NZ_CP021434.1"/>
</dbReference>
<keyword evidence="4 7" id="KW-0645">Protease</keyword>
<evidence type="ECO:0000256" key="1">
    <source>
        <dbReference type="ARBA" id="ARBA00004613"/>
    </source>
</evidence>
<feature type="domain" description="Fervidolysin-like N-terminal prodomain" evidence="11">
    <location>
        <begin position="39"/>
        <end position="104"/>
    </location>
</feature>
<dbReference type="PRINTS" id="PR00723">
    <property type="entry name" value="SUBTILISIN"/>
</dbReference>
<dbReference type="InterPro" id="IPR023828">
    <property type="entry name" value="Peptidase_S8_Ser-AS"/>
</dbReference>
<evidence type="ECO:0000256" key="5">
    <source>
        <dbReference type="ARBA" id="ARBA00022801"/>
    </source>
</evidence>
<comment type="similarity">
    <text evidence="2 7 8">Belongs to the peptidase S8 family.</text>
</comment>
<dbReference type="PANTHER" id="PTHR43806:SF11">
    <property type="entry name" value="CEREVISIN-RELATED"/>
    <property type="match status" value="1"/>
</dbReference>
<dbReference type="InterPro" id="IPR054399">
    <property type="entry name" value="Fervidolysin-like_N_prodom"/>
</dbReference>
<feature type="active site" description="Charge relay system" evidence="7">
    <location>
        <position position="182"/>
    </location>
</feature>
<evidence type="ECO:0000256" key="2">
    <source>
        <dbReference type="ARBA" id="ARBA00011073"/>
    </source>
</evidence>
<keyword evidence="5 7" id="KW-0378">Hydrolase</keyword>
<feature type="signal peptide" evidence="9">
    <location>
        <begin position="1"/>
        <end position="28"/>
    </location>
</feature>
<dbReference type="KEGG" id="tum:CBW65_02315"/>
<dbReference type="PROSITE" id="PS00137">
    <property type="entry name" value="SUBTILASE_HIS"/>
    <property type="match status" value="1"/>
</dbReference>
<dbReference type="Gene3D" id="3.30.70.80">
    <property type="entry name" value="Peptidase S8 propeptide/proteinase inhibitor I9"/>
    <property type="match status" value="1"/>
</dbReference>
<sequence length="393" mass="40227">MAKLNKVSGAILAIAMGAALLPAAGVSAAQPEAKQVVGPVSDQLIVKFKAGKSDVSAAVAAKAGADVKKSLKHDGYKVLKVKNGKASEALAKLQADPNVESVEIDQIMSINYTPNDPSYGSQYHLPKIQANYAWDYNTGSSAVKIAIIDTGVDIQHPDLAGKIIAGYDFVNNDSNADDDQGHGTHCAGIATASTNNGTNGAGVDWNARIMPVKVLSASGSGYTSDIIDGVYFAADNNANVISMSLGGGGYSSAFQSAINYAWNSGTVIVAAAGNNGNTAVQYPANYSNVLSVAATTSSDTKASFSTYGTWVDIAAPGQSIYSTRNGGGMTTMSGTSMATPVVAGVAGLVWARYGTGASPATIVNKINATADKISGTGSYWINGRVNAYRAVTQ</sequence>
<dbReference type="PROSITE" id="PS00136">
    <property type="entry name" value="SUBTILASE_ASP"/>
    <property type="match status" value="1"/>
</dbReference>
<feature type="active site" description="Charge relay system" evidence="7">
    <location>
        <position position="336"/>
    </location>
</feature>
<dbReference type="Pfam" id="PF22148">
    <property type="entry name" value="Fervidolysin_NPro-like"/>
    <property type="match status" value="1"/>
</dbReference>
<keyword evidence="13" id="KW-1185">Reference proteome</keyword>
<keyword evidence="3" id="KW-0964">Secreted</keyword>
<dbReference type="PROSITE" id="PS00138">
    <property type="entry name" value="SUBTILASE_SER"/>
    <property type="match status" value="1"/>
</dbReference>
<dbReference type="InterPro" id="IPR050131">
    <property type="entry name" value="Peptidase_S8_subtilisin-like"/>
</dbReference>
<evidence type="ECO:0000256" key="8">
    <source>
        <dbReference type="RuleBase" id="RU003355"/>
    </source>
</evidence>
<dbReference type="Gene3D" id="3.40.50.200">
    <property type="entry name" value="Peptidase S8/S53 domain"/>
    <property type="match status" value="1"/>
</dbReference>
<evidence type="ECO:0000313" key="13">
    <source>
        <dbReference type="Proteomes" id="UP000195437"/>
    </source>
</evidence>
<organism evidence="12 13">
    <name type="scientific">Tumebacillus avium</name>
    <dbReference type="NCBI Taxonomy" id="1903704"/>
    <lineage>
        <taxon>Bacteria</taxon>
        <taxon>Bacillati</taxon>
        <taxon>Bacillota</taxon>
        <taxon>Bacilli</taxon>
        <taxon>Bacillales</taxon>
        <taxon>Alicyclobacillaceae</taxon>
        <taxon>Tumebacillus</taxon>
    </lineage>
</organism>
<proteinExistence type="inferred from homology"/>
<dbReference type="InterPro" id="IPR022398">
    <property type="entry name" value="Peptidase_S8_His-AS"/>
</dbReference>
<accession>A0A1Y0IHV1</accession>
<gene>
    <name evidence="12" type="ORF">CBW65_02315</name>
</gene>
<dbReference type="GO" id="GO:0006508">
    <property type="term" value="P:proteolysis"/>
    <property type="evidence" value="ECO:0007669"/>
    <property type="project" value="UniProtKB-KW"/>
</dbReference>
<evidence type="ECO:0000256" key="4">
    <source>
        <dbReference type="ARBA" id="ARBA00022670"/>
    </source>
</evidence>
<dbReference type="InterPro" id="IPR037045">
    <property type="entry name" value="S8pro/Inhibitor_I9_sf"/>
</dbReference>
<keyword evidence="9" id="KW-0732">Signal</keyword>
<evidence type="ECO:0000259" key="10">
    <source>
        <dbReference type="Pfam" id="PF00082"/>
    </source>
</evidence>
<evidence type="ECO:0000259" key="11">
    <source>
        <dbReference type="Pfam" id="PF22148"/>
    </source>
</evidence>
<evidence type="ECO:0000256" key="9">
    <source>
        <dbReference type="SAM" id="SignalP"/>
    </source>
</evidence>
<dbReference type="CDD" id="cd07484">
    <property type="entry name" value="Peptidases_S8_Thermitase_like"/>
    <property type="match status" value="1"/>
</dbReference>
<reference evidence="13" key="1">
    <citation type="submission" date="2017-05" db="EMBL/GenBank/DDBJ databases">
        <authorList>
            <person name="Sung H."/>
        </authorList>
    </citation>
    <scope>NUCLEOTIDE SEQUENCE [LARGE SCALE GENOMIC DNA]</scope>
    <source>
        <strain evidence="13">AR23208</strain>
    </source>
</reference>
<feature type="active site" description="Charge relay system" evidence="7">
    <location>
        <position position="149"/>
    </location>
</feature>
<dbReference type="GO" id="GO:0005576">
    <property type="term" value="C:extracellular region"/>
    <property type="evidence" value="ECO:0007669"/>
    <property type="project" value="UniProtKB-SubCell"/>
</dbReference>
<dbReference type="InterPro" id="IPR034084">
    <property type="entry name" value="Thermitase-like_dom"/>
</dbReference>
<keyword evidence="6 7" id="KW-0720">Serine protease</keyword>
<dbReference type="InterPro" id="IPR023827">
    <property type="entry name" value="Peptidase_S8_Asp-AS"/>
</dbReference>
<dbReference type="AlphaFoldDB" id="A0A1Y0IHV1"/>
<dbReference type="InterPro" id="IPR000209">
    <property type="entry name" value="Peptidase_S8/S53_dom"/>
</dbReference>
<evidence type="ECO:0000256" key="7">
    <source>
        <dbReference type="PROSITE-ProRule" id="PRU01240"/>
    </source>
</evidence>
<dbReference type="OrthoDB" id="9798386at2"/>
<protein>
    <submittedName>
        <fullName evidence="12">Uncharacterized protein</fullName>
    </submittedName>
</protein>
<comment type="subcellular location">
    <subcellularLocation>
        <location evidence="1">Secreted</location>
    </subcellularLocation>
</comment>
<evidence type="ECO:0000313" key="12">
    <source>
        <dbReference type="EMBL" id="ARU60027.1"/>
    </source>
</evidence>
<evidence type="ECO:0000256" key="6">
    <source>
        <dbReference type="ARBA" id="ARBA00022825"/>
    </source>
</evidence>